<comment type="caution">
    <text evidence="4">The sequence shown here is derived from an EMBL/GenBank/DDBJ whole genome shotgun (WGS) entry which is preliminary data.</text>
</comment>
<evidence type="ECO:0000259" key="3">
    <source>
        <dbReference type="Pfam" id="PF20041"/>
    </source>
</evidence>
<dbReference type="SUPFAM" id="SSF55166">
    <property type="entry name" value="Hedgehog/DD-peptidase"/>
    <property type="match status" value="1"/>
</dbReference>
<dbReference type="Gene3D" id="2.180.10.10">
    <property type="entry name" value="RHS repeat-associated core"/>
    <property type="match status" value="2"/>
</dbReference>
<evidence type="ECO:0000256" key="1">
    <source>
        <dbReference type="SAM" id="SignalP"/>
    </source>
</evidence>
<sequence>MRKKNKCCFKSFYPALLIGLLLTPWKEAEAQQPGGSGLPTASPRVLPYAYTNPTINYIRTWEPAMPTTDSAVVAASSRTVAEVKQTTRYFDGLGRPLQTVAKGMSASGNDIVVPVIYDPFGREQYQYLPYMHPASDGKFKLSPFSQQQQFYQNEAYNPGAKNETIFYGQTEFEASPLNRILKTYSPGNSWAFTGGNHPVTHQYLINTLSDSVRIWSIPALGGIPVSNRIFDEGQLLKDVATDENDNQVVEYKNKSGLLVLKKVRVSSASNTAHMGWLCTYYIYDDFNNLRFVIPPLGVEKITSTWNVIPVANGLCFQYTYDGRNRMVTKKMPGAGLVEMVYDLRDRQVFTRDSSQRAQHLWHVTFYDQLNRPVETALYNSNASREILQLQMNGVVNNSGTSSYTFPGTADLVTAKHDRSIYEATKSVSLESGFDTGSDTGVDIRINPSLNGGSANITVSNALPDIFNSNTLTPLTFTFYDDYSFSGKQDYLSSDFGKLDDGGNPYAEPVTVGNQTGGMVTGTRTRILGTDTWLTSTIYYNNKGRVSQVVTDNIAGGIDVLTTQYNFNGKVLSTYHRHKNNRSGLTPQTTILTSMIYDAQGRLRMINKQLNDNPALKRTVVNNTYNEMGRLAAKELGIKGTASPLEKQTYEYNLRGWLRNISKEYLKGGSGGSHFGQELNYDNGFTSAAFNGNVAGIRWKGWNDTTQRAYGFIYDSTNRLTGAAFSQNAGGNWLNNQVDFTVSNISYDANGNLLSMNQRGLLNNSPDDVDRLVYRYYDNSNQLKSVYDGVKVNTGLGDFTNGPVDGDDYSYDGVGNLTRDENKQITTISYNHLNLPELVTTSKGNIRFEYSAGGNKVRKIVTDNSVTPSRITTFDYLGDFLYLNDTLQSVAHEEGRIRPVYQSGQTPEFVYDYFVKDHLGSTRLVLTEQTSHTLYAATMETSRSASENILFSNIDNTRSNKPVGYPADGSAGKNESVSRLTATSSGKKIGPSIVLRVMAGDTVQLSTKAFYKSTGPVNQNNPVAPVENMVADLIAAFGGTVPAEANHGNSSPIARTPFNTNFYNGDYHRLKEKEPGPQPGKPKAYLNYVLFDDRFKMVEDNSGVKQVKAEPDQLQTLSQDRMVIKKSGFLYVYTSNESTQEVFFDNLMVAHNGGPVVEETHYYPFGLTMSGISSNALKGSNYSENRLKYNGKELQNREFADGSGLELYDYGARMYDAQIGRWGTIDPKADKREWLSPYNFVQNNPLLKTDPDGELDGDYYDTQHNYLGNDGIDDNRVYVVNNKPTTSVDQSVSGAPAQTTITYVGQTADVFKTGDKGTDQKIASLHPAIRWKATDFMKDANAVSDVKIIMAQGLRTFEEQDGLYAKGRTEPGGKVTNAKGGESNHNYGLAFDIAGVVGEGKDQKLTYDLNWSQLKDVGSKNGLDWGGDWKTFKDKPHFENMFGNTLKELRKQYNAGNRSGPYINLSN</sequence>
<protein>
    <submittedName>
        <fullName evidence="4">Uncharacterized protein</fullName>
    </submittedName>
</protein>
<keyword evidence="1" id="KW-0732">Signal</keyword>
<dbReference type="PANTHER" id="PTHR32305:SF15">
    <property type="entry name" value="PROTEIN RHSA-RELATED"/>
    <property type="match status" value="1"/>
</dbReference>
<dbReference type="EMBL" id="QFFJ01000001">
    <property type="protein sequence ID" value="RBL91434.1"/>
    <property type="molecule type" value="Genomic_DNA"/>
</dbReference>
<reference evidence="4 5" key="1">
    <citation type="submission" date="2018-05" db="EMBL/GenBank/DDBJ databases">
        <title>Chitinophaga sp. K3CV102501T nov., isolated from isolated from a monsoon evergreen broad-leaved forest soil.</title>
        <authorList>
            <person name="Lv Y."/>
        </authorList>
    </citation>
    <scope>NUCLEOTIDE SEQUENCE [LARGE SCALE GENOMIC DNA]</scope>
    <source>
        <strain evidence="4 5">GDMCC 1.1325</strain>
    </source>
</reference>
<dbReference type="GO" id="GO:0008233">
    <property type="term" value="F:peptidase activity"/>
    <property type="evidence" value="ECO:0007669"/>
    <property type="project" value="InterPro"/>
</dbReference>
<proteinExistence type="predicted"/>
<dbReference type="Pfam" id="PF20041">
    <property type="entry name" value="DUF6443"/>
    <property type="match status" value="1"/>
</dbReference>
<name>A0A365Y0H8_9BACT</name>
<dbReference type="Gene3D" id="3.30.1380.10">
    <property type="match status" value="1"/>
</dbReference>
<dbReference type="InterPro" id="IPR045619">
    <property type="entry name" value="DUF6443"/>
</dbReference>
<feature type="signal peptide" evidence="1">
    <location>
        <begin position="1"/>
        <end position="30"/>
    </location>
</feature>
<dbReference type="NCBIfam" id="TIGR03696">
    <property type="entry name" value="Rhs_assc_core"/>
    <property type="match status" value="1"/>
</dbReference>
<dbReference type="InterPro" id="IPR050708">
    <property type="entry name" value="T6SS_VgrG/RHS"/>
</dbReference>
<dbReference type="PANTHER" id="PTHR32305">
    <property type="match status" value="1"/>
</dbReference>
<accession>A0A365Y0H8</accession>
<dbReference type="InterPro" id="IPR039561">
    <property type="entry name" value="Peptidase_M15C"/>
</dbReference>
<dbReference type="CDD" id="cd14845">
    <property type="entry name" value="L-Ala-D-Glu_peptidase_like"/>
    <property type="match status" value="1"/>
</dbReference>
<organism evidence="4 5">
    <name type="scientific">Chitinophaga flava</name>
    <dbReference type="NCBI Taxonomy" id="2259036"/>
    <lineage>
        <taxon>Bacteria</taxon>
        <taxon>Pseudomonadati</taxon>
        <taxon>Bacteroidota</taxon>
        <taxon>Chitinophagia</taxon>
        <taxon>Chitinophagales</taxon>
        <taxon>Chitinophagaceae</taxon>
        <taxon>Chitinophaga</taxon>
    </lineage>
</organism>
<dbReference type="Proteomes" id="UP000253410">
    <property type="component" value="Unassembled WGS sequence"/>
</dbReference>
<dbReference type="OrthoDB" id="976756at2"/>
<feature type="domain" description="DUF6443" evidence="3">
    <location>
        <begin position="60"/>
        <end position="203"/>
    </location>
</feature>
<dbReference type="InterPro" id="IPR009045">
    <property type="entry name" value="Zn_M74/Hedgehog-like"/>
</dbReference>
<keyword evidence="5" id="KW-1185">Reference proteome</keyword>
<dbReference type="Pfam" id="PF13539">
    <property type="entry name" value="Peptidase_M15_4"/>
    <property type="match status" value="1"/>
</dbReference>
<evidence type="ECO:0000313" key="5">
    <source>
        <dbReference type="Proteomes" id="UP000253410"/>
    </source>
</evidence>
<evidence type="ECO:0000313" key="4">
    <source>
        <dbReference type="EMBL" id="RBL91434.1"/>
    </source>
</evidence>
<feature type="chain" id="PRO_5016578114" evidence="1">
    <location>
        <begin position="31"/>
        <end position="1466"/>
    </location>
</feature>
<feature type="domain" description="Peptidase M15C" evidence="2">
    <location>
        <begin position="1376"/>
        <end position="1438"/>
    </location>
</feature>
<dbReference type="InterPro" id="IPR022385">
    <property type="entry name" value="Rhs_assc_core"/>
</dbReference>
<gene>
    <name evidence="4" type="ORF">DF182_02100</name>
</gene>
<dbReference type="RefSeq" id="WP_113614027.1">
    <property type="nucleotide sequence ID" value="NZ_QFFJ01000001.1"/>
</dbReference>
<evidence type="ECO:0000259" key="2">
    <source>
        <dbReference type="Pfam" id="PF13539"/>
    </source>
</evidence>